<feature type="signal peptide" evidence="1">
    <location>
        <begin position="1"/>
        <end position="40"/>
    </location>
</feature>
<dbReference type="InterPro" id="IPR006059">
    <property type="entry name" value="SBP"/>
</dbReference>
<feature type="chain" id="PRO_5045856217" evidence="1">
    <location>
        <begin position="41"/>
        <end position="459"/>
    </location>
</feature>
<dbReference type="PANTHER" id="PTHR43649">
    <property type="entry name" value="ARABINOSE-BINDING PROTEIN-RELATED"/>
    <property type="match status" value="1"/>
</dbReference>
<dbReference type="InterPro" id="IPR050490">
    <property type="entry name" value="Bact_solute-bd_prot1"/>
</dbReference>
<dbReference type="Gene3D" id="3.40.190.10">
    <property type="entry name" value="Periplasmic binding protein-like II"/>
    <property type="match status" value="1"/>
</dbReference>
<dbReference type="CDD" id="cd14748">
    <property type="entry name" value="PBP2_UgpB"/>
    <property type="match status" value="1"/>
</dbReference>
<gene>
    <name evidence="2" type="ORF">DET54_108185</name>
</gene>
<dbReference type="Proteomes" id="UP000248827">
    <property type="component" value="Unassembled WGS sequence"/>
</dbReference>
<name>A0ABX9BIM2_9BACL</name>
<keyword evidence="1" id="KW-0732">Signal</keyword>
<keyword evidence="3" id="KW-1185">Reference proteome</keyword>
<protein>
    <submittedName>
        <fullName evidence="2">Carbohydrate ABC transporter substrate-binding protein (CUT1 family)</fullName>
    </submittedName>
</protein>
<accession>A0ABX9BIM2</accession>
<proteinExistence type="predicted"/>
<sequence length="459" mass="50004">MKLGQASMKWRNKLKLRWRGGMSLVLAASFALITACGSSADSGTGTGSDAAAANGADSASSSPVEIEFWYGLGGNLGDNMKKTIDAFNASQSDVVVKGIVQADYTETEQKLQAAIASKKVPAAVLSSNIDWARKGYYASLDELIAADQSFNKEDYVQTFLDQGKVDSKQYFLPMYGTTQIMYYRMDALKENNIDPATLTTWEALAEAAAKMSKQENGKTTFYGWEPMWGSDNMIDAVLGKGGKILSDDGKTVTIDSPEWVETWELFRKWINEDKTMGIHFGGQGWEYWYKTIDDVMKNKAAGYTGSSGDQGDLDFSIVAAMEQPGWEGVGQGKPVASAIMAGIPAEASPEQQQAAYKWLTYFSETANTAAWSMNTGYIAVRQSAQEDPAFKTFSEENPQIKVPLQQASHASAPFQDPTGGKINDALKDAADQVQINNIPAAQALKEAKEKAQKELDRVK</sequence>
<evidence type="ECO:0000256" key="1">
    <source>
        <dbReference type="SAM" id="SignalP"/>
    </source>
</evidence>
<comment type="caution">
    <text evidence="2">The sequence shown here is derived from an EMBL/GenBank/DDBJ whole genome shotgun (WGS) entry which is preliminary data.</text>
</comment>
<dbReference type="RefSeq" id="WP_111620289.1">
    <property type="nucleotide sequence ID" value="NZ_QLLI01000008.1"/>
</dbReference>
<dbReference type="Pfam" id="PF13416">
    <property type="entry name" value="SBP_bac_8"/>
    <property type="match status" value="1"/>
</dbReference>
<reference evidence="2 3" key="1">
    <citation type="submission" date="2018-06" db="EMBL/GenBank/DDBJ databases">
        <title>Freshwater and sediment microbial communities from various areas in North America, analyzing microbe dynamics in response to fracking.</title>
        <authorList>
            <person name="Lamendella R."/>
        </authorList>
    </citation>
    <scope>NUCLEOTIDE SEQUENCE [LARGE SCALE GENOMIC DNA]</scope>
    <source>
        <strain evidence="2 3">NG-13</strain>
    </source>
</reference>
<dbReference type="EMBL" id="QLLI01000008">
    <property type="protein sequence ID" value="RAI94385.1"/>
    <property type="molecule type" value="Genomic_DNA"/>
</dbReference>
<evidence type="ECO:0000313" key="3">
    <source>
        <dbReference type="Proteomes" id="UP000248827"/>
    </source>
</evidence>
<dbReference type="PANTHER" id="PTHR43649:SF12">
    <property type="entry name" value="DIACETYLCHITOBIOSE BINDING PROTEIN DASA"/>
    <property type="match status" value="1"/>
</dbReference>
<organism evidence="2 3">
    <name type="scientific">Paenibacillus pabuli</name>
    <dbReference type="NCBI Taxonomy" id="1472"/>
    <lineage>
        <taxon>Bacteria</taxon>
        <taxon>Bacillati</taxon>
        <taxon>Bacillota</taxon>
        <taxon>Bacilli</taxon>
        <taxon>Bacillales</taxon>
        <taxon>Paenibacillaceae</taxon>
        <taxon>Paenibacillus</taxon>
    </lineage>
</organism>
<dbReference type="SUPFAM" id="SSF53850">
    <property type="entry name" value="Periplasmic binding protein-like II"/>
    <property type="match status" value="1"/>
</dbReference>
<evidence type="ECO:0000313" key="2">
    <source>
        <dbReference type="EMBL" id="RAI94385.1"/>
    </source>
</evidence>